<protein>
    <submittedName>
        <fullName evidence="1">Uncharacterized protein</fullName>
    </submittedName>
</protein>
<accession>A0ABQ7GXW0</accession>
<evidence type="ECO:0000313" key="1">
    <source>
        <dbReference type="EMBL" id="KAF5839438.1"/>
    </source>
</evidence>
<organism evidence="1 2">
    <name type="scientific">Dunaliella salina</name>
    <name type="common">Green alga</name>
    <name type="synonym">Protococcus salinus</name>
    <dbReference type="NCBI Taxonomy" id="3046"/>
    <lineage>
        <taxon>Eukaryota</taxon>
        <taxon>Viridiplantae</taxon>
        <taxon>Chlorophyta</taxon>
        <taxon>core chlorophytes</taxon>
        <taxon>Chlorophyceae</taxon>
        <taxon>CS clade</taxon>
        <taxon>Chlamydomonadales</taxon>
        <taxon>Dunaliellaceae</taxon>
        <taxon>Dunaliella</taxon>
    </lineage>
</organism>
<feature type="non-terminal residue" evidence="1">
    <location>
        <position position="1"/>
    </location>
</feature>
<name>A0ABQ7GXW0_DUNSA</name>
<reference evidence="1" key="1">
    <citation type="submission" date="2017-08" db="EMBL/GenBank/DDBJ databases">
        <authorList>
            <person name="Polle J.E."/>
            <person name="Barry K."/>
            <person name="Cushman J."/>
            <person name="Schmutz J."/>
            <person name="Tran D."/>
            <person name="Hathwaick L.T."/>
            <person name="Yim W.C."/>
            <person name="Jenkins J."/>
            <person name="Mckie-Krisberg Z.M."/>
            <person name="Prochnik S."/>
            <person name="Lindquist E."/>
            <person name="Dockter R.B."/>
            <person name="Adam C."/>
            <person name="Molina H."/>
            <person name="Bunkerborg J."/>
            <person name="Jin E."/>
            <person name="Buchheim M."/>
            <person name="Magnuson J."/>
        </authorList>
    </citation>
    <scope>NUCLEOTIDE SEQUENCE</scope>
    <source>
        <strain evidence="1">CCAP 19/18</strain>
    </source>
</reference>
<gene>
    <name evidence="1" type="ORF">DUNSADRAFT_723</name>
</gene>
<dbReference type="EMBL" id="MU069543">
    <property type="protein sequence ID" value="KAF5839438.1"/>
    <property type="molecule type" value="Genomic_DNA"/>
</dbReference>
<sequence length="81" mass="8755">TLVYSSTPGEEAQAARALLLAEVSNLPRLLSSVYLLTESGELSTQKGMRLWANEADAQVLLQPLVPLALLPSYLHSRPHSA</sequence>
<proteinExistence type="predicted"/>
<comment type="caution">
    <text evidence="1">The sequence shown here is derived from an EMBL/GenBank/DDBJ whole genome shotgun (WGS) entry which is preliminary data.</text>
</comment>
<evidence type="ECO:0000313" key="2">
    <source>
        <dbReference type="Proteomes" id="UP000815325"/>
    </source>
</evidence>
<keyword evidence="2" id="KW-1185">Reference proteome</keyword>
<dbReference type="Proteomes" id="UP000815325">
    <property type="component" value="Unassembled WGS sequence"/>
</dbReference>